<gene>
    <name evidence="2" type="ORF">PENTCL1PPCAC_18664</name>
</gene>
<organism evidence="2 3">
    <name type="scientific">Pristionchus entomophagus</name>
    <dbReference type="NCBI Taxonomy" id="358040"/>
    <lineage>
        <taxon>Eukaryota</taxon>
        <taxon>Metazoa</taxon>
        <taxon>Ecdysozoa</taxon>
        <taxon>Nematoda</taxon>
        <taxon>Chromadorea</taxon>
        <taxon>Rhabditida</taxon>
        <taxon>Rhabditina</taxon>
        <taxon>Diplogasteromorpha</taxon>
        <taxon>Diplogasteroidea</taxon>
        <taxon>Neodiplogasteridae</taxon>
        <taxon>Pristionchus</taxon>
    </lineage>
</organism>
<dbReference type="Pfam" id="PF25093">
    <property type="entry name" value="DUF7807"/>
    <property type="match status" value="1"/>
</dbReference>
<feature type="non-terminal residue" evidence="2">
    <location>
        <position position="1"/>
    </location>
</feature>
<proteinExistence type="predicted"/>
<keyword evidence="1" id="KW-0812">Transmembrane</keyword>
<dbReference type="PANTHER" id="PTHR34851">
    <property type="entry name" value="PROTEIN CBG05235-RELATED"/>
    <property type="match status" value="1"/>
</dbReference>
<keyword evidence="3" id="KW-1185">Reference proteome</keyword>
<comment type="caution">
    <text evidence="2">The sequence shown here is derived from an EMBL/GenBank/DDBJ whole genome shotgun (WGS) entry which is preliminary data.</text>
</comment>
<keyword evidence="1" id="KW-0472">Membrane</keyword>
<evidence type="ECO:0000256" key="1">
    <source>
        <dbReference type="SAM" id="Phobius"/>
    </source>
</evidence>
<sequence>LQQTTGMSRYRCCCCSVTVGSRIWASLAIIGACLAMISNFWSAGYWYFWTLDAFLIFYAAIPAIFVFMAVKRRRPGLMIPIMVTTAISQLGELVYLGFAIVAIFVPNSPLAKGIINVYGPYIDWSQISYDDFTEWFSIGLSIGLFIANLLTLWMFITHYQTFKSIKEELIHCLHHDAPQVHVIPTSYPAPSAYPSPVYTNQAAPAYPSAQPAQNPVYPNLNPGYGYDPAVGRAEQVRF</sequence>
<protein>
    <submittedName>
        <fullName evidence="2">Uncharacterized protein</fullName>
    </submittedName>
</protein>
<keyword evidence="1" id="KW-1133">Transmembrane helix</keyword>
<evidence type="ECO:0000313" key="3">
    <source>
        <dbReference type="Proteomes" id="UP001432027"/>
    </source>
</evidence>
<dbReference type="AlphaFoldDB" id="A0AAV5TR53"/>
<name>A0AAV5TR53_9BILA</name>
<dbReference type="EMBL" id="BTSX01000004">
    <property type="protein sequence ID" value="GMS96489.1"/>
    <property type="molecule type" value="Genomic_DNA"/>
</dbReference>
<feature type="transmembrane region" description="Helical" evidence="1">
    <location>
        <begin position="21"/>
        <end position="41"/>
    </location>
</feature>
<accession>A0AAV5TR53</accession>
<evidence type="ECO:0000313" key="2">
    <source>
        <dbReference type="EMBL" id="GMS96489.1"/>
    </source>
</evidence>
<feature type="transmembrane region" description="Helical" evidence="1">
    <location>
        <begin position="135"/>
        <end position="156"/>
    </location>
</feature>
<feature type="transmembrane region" description="Helical" evidence="1">
    <location>
        <begin position="47"/>
        <end position="70"/>
    </location>
</feature>
<dbReference type="PANTHER" id="PTHR34851:SF5">
    <property type="entry name" value="MARVEL DOMAIN-CONTAINING PROTEIN"/>
    <property type="match status" value="1"/>
</dbReference>
<dbReference type="InterPro" id="IPR056709">
    <property type="entry name" value="DUF7807"/>
</dbReference>
<reference evidence="2" key="1">
    <citation type="submission" date="2023-10" db="EMBL/GenBank/DDBJ databases">
        <title>Genome assembly of Pristionchus species.</title>
        <authorList>
            <person name="Yoshida K."/>
            <person name="Sommer R.J."/>
        </authorList>
    </citation>
    <scope>NUCLEOTIDE SEQUENCE</scope>
    <source>
        <strain evidence="2">RS0144</strain>
    </source>
</reference>
<feature type="transmembrane region" description="Helical" evidence="1">
    <location>
        <begin position="77"/>
        <end position="105"/>
    </location>
</feature>
<dbReference type="Proteomes" id="UP001432027">
    <property type="component" value="Unassembled WGS sequence"/>
</dbReference>